<dbReference type="PANTHER" id="PTHR24121">
    <property type="entry name" value="NO MECHANORECEPTOR POTENTIAL C, ISOFORM D-RELATED"/>
    <property type="match status" value="1"/>
</dbReference>
<dbReference type="Proteomes" id="UP000187203">
    <property type="component" value="Unassembled WGS sequence"/>
</dbReference>
<evidence type="ECO:0000313" key="3">
    <source>
        <dbReference type="Proteomes" id="UP000187203"/>
    </source>
</evidence>
<dbReference type="SUPFAM" id="SSF48403">
    <property type="entry name" value="Ankyrin repeat"/>
    <property type="match status" value="1"/>
</dbReference>
<keyword evidence="3" id="KW-1185">Reference proteome</keyword>
<evidence type="ECO:0000313" key="2">
    <source>
        <dbReference type="EMBL" id="OMP02715.1"/>
    </source>
</evidence>
<dbReference type="InterPro" id="IPR036770">
    <property type="entry name" value="Ankyrin_rpt-contain_sf"/>
</dbReference>
<accession>A0A1R3K6I8</accession>
<feature type="repeat" description="ANK" evidence="1">
    <location>
        <begin position="102"/>
        <end position="134"/>
    </location>
</feature>
<dbReference type="AlphaFoldDB" id="A0A1R3K6I8"/>
<protein>
    <submittedName>
        <fullName evidence="2">Uncharacterized protein</fullName>
    </submittedName>
</protein>
<proteinExistence type="predicted"/>
<organism evidence="2 3">
    <name type="scientific">Corchorus olitorius</name>
    <dbReference type="NCBI Taxonomy" id="93759"/>
    <lineage>
        <taxon>Eukaryota</taxon>
        <taxon>Viridiplantae</taxon>
        <taxon>Streptophyta</taxon>
        <taxon>Embryophyta</taxon>
        <taxon>Tracheophyta</taxon>
        <taxon>Spermatophyta</taxon>
        <taxon>Magnoliopsida</taxon>
        <taxon>eudicotyledons</taxon>
        <taxon>Gunneridae</taxon>
        <taxon>Pentapetalae</taxon>
        <taxon>rosids</taxon>
        <taxon>malvids</taxon>
        <taxon>Malvales</taxon>
        <taxon>Malvaceae</taxon>
        <taxon>Grewioideae</taxon>
        <taxon>Apeibeae</taxon>
        <taxon>Corchorus</taxon>
    </lineage>
</organism>
<dbReference type="STRING" id="93759.A0A1R3K6I8"/>
<gene>
    <name evidence="2" type="ORF">COLO4_10877</name>
</gene>
<evidence type="ECO:0000256" key="1">
    <source>
        <dbReference type="PROSITE-ProRule" id="PRU00023"/>
    </source>
</evidence>
<sequence length="246" mass="27993">MEDNNTMETMDSSFYYKAAKGEIEAFKQHPNPLNQLVTPIDNNTILHIHITSRCRYSSYPLYYYGHVKTEVLNHDPSETASVNFVKQVLGICPELLHQSNVKEETLLHIAARHGHEDIVKVLADENERICHEDQEAARTMLRMVVNKVKDSALHEAVKYGHIEVVKELVRRYGDFSYGVNDSSETPLYLAVERGFSEAVDQILEGCKSPAFHGPDERSALHAAVLRKDEGKIFPFLFAFQVFNSID</sequence>
<dbReference type="SMART" id="SM00248">
    <property type="entry name" value="ANK"/>
    <property type="match status" value="4"/>
</dbReference>
<dbReference type="OrthoDB" id="944730at2759"/>
<name>A0A1R3K6I8_9ROSI</name>
<dbReference type="Gene3D" id="1.25.40.20">
    <property type="entry name" value="Ankyrin repeat-containing domain"/>
    <property type="match status" value="1"/>
</dbReference>
<dbReference type="InterPro" id="IPR002110">
    <property type="entry name" value="Ankyrin_rpt"/>
</dbReference>
<dbReference type="PANTHER" id="PTHR24121:SF22">
    <property type="entry name" value="PROTEIN ACCELERATED CELL DEATH 6-LIKE"/>
    <property type="match status" value="1"/>
</dbReference>
<keyword evidence="1" id="KW-0040">ANK repeat</keyword>
<reference evidence="3" key="1">
    <citation type="submission" date="2013-09" db="EMBL/GenBank/DDBJ databases">
        <title>Corchorus olitorius genome sequencing.</title>
        <authorList>
            <person name="Alam M."/>
            <person name="Haque M.S."/>
            <person name="Islam M.S."/>
            <person name="Emdad E.M."/>
            <person name="Islam M.M."/>
            <person name="Ahmed B."/>
            <person name="Halim A."/>
            <person name="Hossen Q.M.M."/>
            <person name="Hossain M.Z."/>
            <person name="Ahmed R."/>
            <person name="Khan M.M."/>
            <person name="Islam R."/>
            <person name="Rashid M.M."/>
            <person name="Khan S.A."/>
            <person name="Rahman M.S."/>
            <person name="Alam M."/>
            <person name="Yahiya A.S."/>
            <person name="Khan M.S."/>
            <person name="Azam M.S."/>
            <person name="Haque T."/>
            <person name="Lashkar M.Z.H."/>
            <person name="Akhand A.I."/>
            <person name="Morshed G."/>
            <person name="Roy S."/>
            <person name="Uddin K.S."/>
            <person name="Rabeya T."/>
            <person name="Hossain A.S."/>
            <person name="Chowdhury A."/>
            <person name="Snigdha A.R."/>
            <person name="Mortoza M.S."/>
            <person name="Matin S.A."/>
            <person name="Hoque S.M.E."/>
            <person name="Islam M.K."/>
            <person name="Roy D.K."/>
            <person name="Haider R."/>
            <person name="Moosa M.M."/>
            <person name="Elias S.M."/>
            <person name="Hasan A.M."/>
            <person name="Jahan S."/>
            <person name="Shafiuddin M."/>
            <person name="Mahmood N."/>
            <person name="Shommy N.S."/>
        </authorList>
    </citation>
    <scope>NUCLEOTIDE SEQUENCE [LARGE SCALE GENOMIC DNA]</scope>
    <source>
        <strain evidence="3">cv. O-4</strain>
    </source>
</reference>
<dbReference type="EMBL" id="AWUE01014593">
    <property type="protein sequence ID" value="OMP02715.1"/>
    <property type="molecule type" value="Genomic_DNA"/>
</dbReference>
<dbReference type="PROSITE" id="PS50088">
    <property type="entry name" value="ANK_REPEAT"/>
    <property type="match status" value="1"/>
</dbReference>
<dbReference type="Pfam" id="PF12796">
    <property type="entry name" value="Ank_2"/>
    <property type="match status" value="1"/>
</dbReference>
<comment type="caution">
    <text evidence="2">The sequence shown here is derived from an EMBL/GenBank/DDBJ whole genome shotgun (WGS) entry which is preliminary data.</text>
</comment>